<accession>A0A6M0H6E6</accession>
<feature type="chain" id="PRO_5026902592" description="Cell wall-binding repeat-containing protein" evidence="2">
    <location>
        <begin position="31"/>
        <end position="756"/>
    </location>
</feature>
<dbReference type="PANTHER" id="PTHR30032">
    <property type="entry name" value="N-ACETYLMURAMOYL-L-ALANINE AMIDASE-RELATED"/>
    <property type="match status" value="1"/>
</dbReference>
<gene>
    <name evidence="3" type="ORF">G3M99_12005</name>
</gene>
<dbReference type="InterPro" id="IPR051922">
    <property type="entry name" value="Bact_Sporulation_Assoc"/>
</dbReference>
<evidence type="ECO:0000256" key="1">
    <source>
        <dbReference type="ARBA" id="ARBA00022729"/>
    </source>
</evidence>
<evidence type="ECO:0000313" key="4">
    <source>
        <dbReference type="Proteomes" id="UP000481872"/>
    </source>
</evidence>
<name>A0A6M0H6E6_9CLOT</name>
<dbReference type="Proteomes" id="UP000481872">
    <property type="component" value="Unassembled WGS sequence"/>
</dbReference>
<dbReference type="Gene3D" id="2.60.40.1220">
    <property type="match status" value="3"/>
</dbReference>
<dbReference type="InterPro" id="IPR007253">
    <property type="entry name" value="Cell_wall-bd_2"/>
</dbReference>
<feature type="signal peptide" evidence="2">
    <location>
        <begin position="1"/>
        <end position="30"/>
    </location>
</feature>
<comment type="caution">
    <text evidence="3">The sequence shown here is derived from an EMBL/GenBank/DDBJ whole genome shotgun (WGS) entry which is preliminary data.</text>
</comment>
<evidence type="ECO:0008006" key="5">
    <source>
        <dbReference type="Google" id="ProtNLM"/>
    </source>
</evidence>
<keyword evidence="4" id="KW-1185">Reference proteome</keyword>
<dbReference type="Pfam" id="PF04122">
    <property type="entry name" value="CW_binding_2"/>
    <property type="match status" value="3"/>
</dbReference>
<dbReference type="RefSeq" id="WP_199870325.1">
    <property type="nucleotide sequence ID" value="NZ_JAAGPU010000022.1"/>
</dbReference>
<organism evidence="3 4">
    <name type="scientific">Clostridium senegalense</name>
    <dbReference type="NCBI Taxonomy" id="1465809"/>
    <lineage>
        <taxon>Bacteria</taxon>
        <taxon>Bacillati</taxon>
        <taxon>Bacillota</taxon>
        <taxon>Clostridia</taxon>
        <taxon>Eubacteriales</taxon>
        <taxon>Clostridiaceae</taxon>
        <taxon>Clostridium</taxon>
    </lineage>
</organism>
<proteinExistence type="predicted"/>
<dbReference type="PANTHER" id="PTHR30032:SF8">
    <property type="entry name" value="GERMINATION-SPECIFIC N-ACETYLMURAMOYL-L-ALANINE AMIDASE"/>
    <property type="match status" value="1"/>
</dbReference>
<dbReference type="InterPro" id="IPR014755">
    <property type="entry name" value="Cu-Rt/internalin_Ig-like"/>
</dbReference>
<dbReference type="Gene3D" id="3.40.50.12090">
    <property type="match status" value="2"/>
</dbReference>
<keyword evidence="1 2" id="KW-0732">Signal</keyword>
<reference evidence="3 4" key="1">
    <citation type="submission" date="2020-02" db="EMBL/GenBank/DDBJ databases">
        <title>Genome assembly of a novel Clostridium senegalense strain.</title>
        <authorList>
            <person name="Gupta T.B."/>
            <person name="Jauregui R."/>
            <person name="Maclean P."/>
            <person name="Nawarathana A."/>
            <person name="Brightwell G."/>
        </authorList>
    </citation>
    <scope>NUCLEOTIDE SEQUENCE [LARGE SCALE GENOMIC DNA]</scope>
    <source>
        <strain evidence="3 4">AGRFS4</strain>
    </source>
</reference>
<evidence type="ECO:0000313" key="3">
    <source>
        <dbReference type="EMBL" id="NEU05563.1"/>
    </source>
</evidence>
<evidence type="ECO:0000256" key="2">
    <source>
        <dbReference type="SAM" id="SignalP"/>
    </source>
</evidence>
<dbReference type="EMBL" id="JAAGPU010000022">
    <property type="protein sequence ID" value="NEU05563.1"/>
    <property type="molecule type" value="Genomic_DNA"/>
</dbReference>
<protein>
    <recommendedName>
        <fullName evidence="5">Cell wall-binding repeat-containing protein</fullName>
    </recommendedName>
</protein>
<dbReference type="AlphaFoldDB" id="A0A6M0H6E6"/>
<sequence>MRKRLKLAANLLLISTIVLGSTLSSIEVFAANNDLMGMKKLHGNDRFSTAVEVSKDGWGYSNYVIIANGFGFADALCSAPLSKTLDAPILLTDKTSLPTSTKREIERLDARRVYIVGGTGAVSANVANQLKDMGLAVSRISGSDRYETSLNVAKEINTTNTVKDVVVASGEQVSQGVDALSIAPIAGDAKMPIILSPKNSMTSSSRTWLNSKHVHATYVIGGTTALSNNVFKQVPNGKRLEGRNRYETNLEILQEFSNYLDFDSVYMAKGEKSSVIDALTAGPISAREGNPLVLVSDTLDLTQEKFLSKYTPTHLTAIGGQLKDETIYQVGRVLNREIATGVSKVIINDKRRITVEFNGIVNGYEASRKNNYTICGSMVQEATIQPDYRTVVLRLKYDLDKSALLNFEGEAENILGINMNYIFNKGNTNIEDNVTDGDKPRVLYVQTLDTVEEGGNKILVKFSERVMESDARRLENYRIKRRDGSYVRVNDVVFNKEREDEAILYTESLDYAGRYLVEIDGIKDLADNVMEPYSDYLDIFDTGALKVIEYKVKPGTYHNSKKVDVIFNKKLDKVMATQERNYRLLDAQEKPINGAIGSIVYDEYSGDRVTVELINLKYDGDYTLEVSGVTDLSGNTLPRTKLEMRNLIVEKPRIVDTPYVKQTGDQNKRIVIVNFNQELNKDDATNPSNYEVRFKEGSADTYVERADYRFDGGKSTVTLYLDKVISEAKYELTVDGIRNTEDFIMDRQSVEFEVTP</sequence>